<dbReference type="Proteomes" id="UP000692954">
    <property type="component" value="Unassembled WGS sequence"/>
</dbReference>
<proteinExistence type="predicted"/>
<dbReference type="AlphaFoldDB" id="A0A8S1NR92"/>
<feature type="domain" description="Protein kinase" evidence="1">
    <location>
        <begin position="37"/>
        <end position="291"/>
    </location>
</feature>
<dbReference type="InterPro" id="IPR000719">
    <property type="entry name" value="Prot_kinase_dom"/>
</dbReference>
<accession>A0A8S1NR92</accession>
<dbReference type="CDD" id="cd13983">
    <property type="entry name" value="STKc_WNK"/>
    <property type="match status" value="1"/>
</dbReference>
<dbReference type="InterPro" id="IPR050588">
    <property type="entry name" value="WNK_Ser-Thr_kinase"/>
</dbReference>
<name>A0A8S1NR92_9CILI</name>
<dbReference type="SMART" id="SM00220">
    <property type="entry name" value="S_TKc"/>
    <property type="match status" value="1"/>
</dbReference>
<comment type="caution">
    <text evidence="2">The sequence shown here is derived from an EMBL/GenBank/DDBJ whole genome shotgun (WGS) entry which is preliminary data.</text>
</comment>
<reference evidence="2" key="1">
    <citation type="submission" date="2021-01" db="EMBL/GenBank/DDBJ databases">
        <authorList>
            <consortium name="Genoscope - CEA"/>
            <person name="William W."/>
        </authorList>
    </citation>
    <scope>NUCLEOTIDE SEQUENCE</scope>
</reference>
<dbReference type="OrthoDB" id="4062651at2759"/>
<dbReference type="InterPro" id="IPR008271">
    <property type="entry name" value="Ser/Thr_kinase_AS"/>
</dbReference>
<sequence length="516" mass="59975">MNQSEQLNINDDDLVTSSEDEEQISKIIEHAPTGRFCKYNEEIGKGAYKNVYRGYDNESGCEVAWNVFQLMNVSENERRRAKQEIAILKSLQHKNIIRFVHSWQSKSKKELVFITEIVNGGSLKSYIRRITKPKLKVIRCWCKQILEGIEFMHSQNIIHRDLKCENIFIDTNNNELKIGDLGLSIQMQSQNTSSVLGTPEFMAPEIYNGNYNTKVDIYAFGLCILEMVTGLKPFSECKGGTGQIIKKIMESQKPQSIDAIQNEKIKMIILECLKPSEERPTATQLLNQYFLSTFFVMKTIYLFQLMSLCLFKLQMIAKIPLFQNIFLLKMLVNRKELITKFQLTIHLIKHLIKLIPTIFYKKLILIQQSKVRLNSINQLTQNDETLIDLEQRQEKEIQLLLIIHKQQKTELQNKQSLVYRPPVIPSGSGFLSPKSFFTLFEFNNNDQKQIQQQSYFQPSQICKKTDTFSQDDDGLKKNEFQNFNINSNQLQSLCKFNTDVALQWKTETISSRIIQS</sequence>
<dbReference type="Pfam" id="PF00069">
    <property type="entry name" value="Pkinase"/>
    <property type="match status" value="1"/>
</dbReference>
<dbReference type="PROSITE" id="PS50011">
    <property type="entry name" value="PROTEIN_KINASE_DOM"/>
    <property type="match status" value="1"/>
</dbReference>
<evidence type="ECO:0000313" key="2">
    <source>
        <dbReference type="EMBL" id="CAD8095058.1"/>
    </source>
</evidence>
<evidence type="ECO:0000313" key="3">
    <source>
        <dbReference type="Proteomes" id="UP000692954"/>
    </source>
</evidence>
<keyword evidence="3" id="KW-1185">Reference proteome</keyword>
<protein>
    <recommendedName>
        <fullName evidence="1">Protein kinase domain-containing protein</fullName>
    </recommendedName>
</protein>
<evidence type="ECO:0000259" key="1">
    <source>
        <dbReference type="PROSITE" id="PS50011"/>
    </source>
</evidence>
<dbReference type="PANTHER" id="PTHR13902">
    <property type="entry name" value="SERINE/THREONINE-PROTEIN KINASE WNK WITH NO LYSINE -RELATED"/>
    <property type="match status" value="1"/>
</dbReference>
<dbReference type="GO" id="GO:0005524">
    <property type="term" value="F:ATP binding"/>
    <property type="evidence" value="ECO:0007669"/>
    <property type="project" value="InterPro"/>
</dbReference>
<gene>
    <name evidence="2" type="ORF">PSON_ATCC_30995.1.T0630203</name>
</gene>
<dbReference type="GO" id="GO:0004672">
    <property type="term" value="F:protein kinase activity"/>
    <property type="evidence" value="ECO:0007669"/>
    <property type="project" value="InterPro"/>
</dbReference>
<organism evidence="2 3">
    <name type="scientific">Paramecium sonneborni</name>
    <dbReference type="NCBI Taxonomy" id="65129"/>
    <lineage>
        <taxon>Eukaryota</taxon>
        <taxon>Sar</taxon>
        <taxon>Alveolata</taxon>
        <taxon>Ciliophora</taxon>
        <taxon>Intramacronucleata</taxon>
        <taxon>Oligohymenophorea</taxon>
        <taxon>Peniculida</taxon>
        <taxon>Parameciidae</taxon>
        <taxon>Paramecium</taxon>
    </lineage>
</organism>
<dbReference type="FunFam" id="3.30.200.20:FF:000427">
    <property type="entry name" value="Wnk protein kinase"/>
    <property type="match status" value="1"/>
</dbReference>
<dbReference type="FunFam" id="1.10.510.10:FF:000918">
    <property type="entry name" value="Kinase, Wnk"/>
    <property type="match status" value="1"/>
</dbReference>
<dbReference type="PROSITE" id="PS00108">
    <property type="entry name" value="PROTEIN_KINASE_ST"/>
    <property type="match status" value="1"/>
</dbReference>
<dbReference type="EMBL" id="CAJJDN010000063">
    <property type="protein sequence ID" value="CAD8095058.1"/>
    <property type="molecule type" value="Genomic_DNA"/>
</dbReference>